<dbReference type="AlphaFoldDB" id="A0A7C1FR05"/>
<keyword evidence="2" id="KW-0547">Nucleotide-binding</keyword>
<name>A0A7C1FR05_THERO</name>
<accession>A0A7C1FR05</accession>
<feature type="domain" description="AAA+ ATPase" evidence="1">
    <location>
        <begin position="160"/>
        <end position="342"/>
    </location>
</feature>
<comment type="caution">
    <text evidence="2">The sequence shown here is derived from an EMBL/GenBank/DDBJ whole genome shotgun (WGS) entry which is preliminary data.</text>
</comment>
<dbReference type="Gene3D" id="3.40.50.300">
    <property type="entry name" value="P-loop containing nucleotide triphosphate hydrolases"/>
    <property type="match status" value="1"/>
</dbReference>
<sequence>MTVSTRKDSVLTIPQPANLEEAGLDLQLVVELVLKFLYAHGSQTARDLVDALCLPYAGSLERALSQAKREELVEVTGSNGIGELAYRYALTSKGHHRAQEYLARNGYIGPAPVPIEQYRSVVTAQSLRNIPVTPQAIRRALGRLVFSEPVLDQIGQALNSGQAIFLFGKPGNGKTALAQRVVAMYGGAVFVPHAILADSQIIRVFDRHHHHPTPEQPAGDRRWVLCERPLIQVGGELTLEQLDLIYDERNRFYEAPLQLRANNGVLLIDDFGRQRVSPRALLNRWIVPLEQRIDILTLHTGKQIEVPFEGLVIFSTNLQPTDLVDEAFLRRIPNKIHLGNPTVQQFAEIFRAQCEELGIPFDPQGLAYLLRTYYVGKRELRACHPRDILRALVGAARYLGREPRLTPDLIDRACRSYFINP</sequence>
<dbReference type="InterPro" id="IPR027417">
    <property type="entry name" value="P-loop_NTPase"/>
</dbReference>
<proteinExistence type="predicted"/>
<dbReference type="SMART" id="SM00382">
    <property type="entry name" value="AAA"/>
    <property type="match status" value="1"/>
</dbReference>
<gene>
    <name evidence="2" type="ORF">ENP47_03385</name>
</gene>
<dbReference type="SUPFAM" id="SSF52540">
    <property type="entry name" value="P-loop containing nucleoside triphosphate hydrolases"/>
    <property type="match status" value="1"/>
</dbReference>
<dbReference type="InterPro" id="IPR003593">
    <property type="entry name" value="AAA+_ATPase"/>
</dbReference>
<dbReference type="GO" id="GO:0005524">
    <property type="term" value="F:ATP binding"/>
    <property type="evidence" value="ECO:0007669"/>
    <property type="project" value="UniProtKB-KW"/>
</dbReference>
<evidence type="ECO:0000313" key="2">
    <source>
        <dbReference type="EMBL" id="HEF64635.1"/>
    </source>
</evidence>
<organism evidence="2">
    <name type="scientific">Thermomicrobium roseum</name>
    <dbReference type="NCBI Taxonomy" id="500"/>
    <lineage>
        <taxon>Bacteria</taxon>
        <taxon>Pseudomonadati</taxon>
        <taxon>Thermomicrobiota</taxon>
        <taxon>Thermomicrobia</taxon>
        <taxon>Thermomicrobiales</taxon>
        <taxon>Thermomicrobiaceae</taxon>
        <taxon>Thermomicrobium</taxon>
    </lineage>
</organism>
<evidence type="ECO:0000259" key="1">
    <source>
        <dbReference type="SMART" id="SM00382"/>
    </source>
</evidence>
<keyword evidence="2" id="KW-0067">ATP-binding</keyword>
<reference evidence="2" key="1">
    <citation type="journal article" date="2020" name="mSystems">
        <title>Genome- and Community-Level Interaction Insights into Carbon Utilization and Element Cycling Functions of Hydrothermarchaeota in Hydrothermal Sediment.</title>
        <authorList>
            <person name="Zhou Z."/>
            <person name="Liu Y."/>
            <person name="Xu W."/>
            <person name="Pan J."/>
            <person name="Luo Z.H."/>
            <person name="Li M."/>
        </authorList>
    </citation>
    <scope>NUCLEOTIDE SEQUENCE [LARGE SCALE GENOMIC DNA]</scope>
    <source>
        <strain evidence="2">SpSt-222</strain>
    </source>
</reference>
<protein>
    <submittedName>
        <fullName evidence="2">ATP-binding protein</fullName>
    </submittedName>
</protein>
<dbReference type="EMBL" id="DSJL01000007">
    <property type="protein sequence ID" value="HEF64635.1"/>
    <property type="molecule type" value="Genomic_DNA"/>
</dbReference>